<evidence type="ECO:0000256" key="2">
    <source>
        <dbReference type="ARBA" id="ARBA00009364"/>
    </source>
</evidence>
<dbReference type="PROSITE" id="PS01172">
    <property type="entry name" value="RIBOSOMAL_L44E"/>
    <property type="match status" value="1"/>
</dbReference>
<dbReference type="PROSITE" id="PS50125">
    <property type="entry name" value="GUANYLATE_CYCLASE_2"/>
    <property type="match status" value="1"/>
</dbReference>
<dbReference type="InterPro" id="IPR027359">
    <property type="entry name" value="Volt_channel_dom_sf"/>
</dbReference>
<dbReference type="EMBL" id="GL984195">
    <property type="protein sequence ID" value="EGR29009.1"/>
    <property type="molecule type" value="Genomic_DNA"/>
</dbReference>
<evidence type="ECO:0000256" key="11">
    <source>
        <dbReference type="SAM" id="Phobius"/>
    </source>
</evidence>
<dbReference type="RefSeq" id="XP_004030245.1">
    <property type="nucleotide sequence ID" value="XM_004030197.1"/>
</dbReference>
<keyword evidence="14" id="KW-1185">Reference proteome</keyword>
<keyword evidence="7 8" id="KW-0687">Ribonucleoprotein</keyword>
<dbReference type="FunFam" id="3.10.450.80:FF:000001">
    <property type="entry name" value="60S ribosomal protein L44"/>
    <property type="match status" value="1"/>
</dbReference>
<evidence type="ECO:0000256" key="3">
    <source>
        <dbReference type="ARBA" id="ARBA00022692"/>
    </source>
</evidence>
<dbReference type="GO" id="GO:0016020">
    <property type="term" value="C:membrane"/>
    <property type="evidence" value="ECO:0007669"/>
    <property type="project" value="UniProtKB-SubCell"/>
</dbReference>
<keyword evidence="9" id="KW-0175">Coiled coil</keyword>
<dbReference type="GeneID" id="14905102"/>
<dbReference type="GO" id="GO:0005840">
    <property type="term" value="C:ribosome"/>
    <property type="evidence" value="ECO:0007669"/>
    <property type="project" value="UniProtKB-KW"/>
</dbReference>
<dbReference type="GO" id="GO:0035556">
    <property type="term" value="P:intracellular signal transduction"/>
    <property type="evidence" value="ECO:0007669"/>
    <property type="project" value="InterPro"/>
</dbReference>
<dbReference type="PANTHER" id="PTHR43336">
    <property type="entry name" value="OXYGEN SENSOR HISTIDINE KINASE RESPONSE REGULATOR DEVS/DOSS"/>
    <property type="match status" value="1"/>
</dbReference>
<evidence type="ECO:0000313" key="13">
    <source>
        <dbReference type="EMBL" id="EGR29009.1"/>
    </source>
</evidence>
<name>G0R0J7_ICHMU</name>
<dbReference type="GO" id="GO:0006412">
    <property type="term" value="P:translation"/>
    <property type="evidence" value="ECO:0007669"/>
    <property type="project" value="InterPro"/>
</dbReference>
<evidence type="ECO:0000256" key="5">
    <source>
        <dbReference type="ARBA" id="ARBA00022989"/>
    </source>
</evidence>
<feature type="transmembrane region" description="Helical" evidence="11">
    <location>
        <begin position="207"/>
        <end position="227"/>
    </location>
</feature>
<dbReference type="Pfam" id="PF00935">
    <property type="entry name" value="Ribosomal_L44"/>
    <property type="match status" value="1"/>
</dbReference>
<feature type="coiled-coil region" evidence="9">
    <location>
        <begin position="116"/>
        <end position="146"/>
    </location>
</feature>
<sequence length="835" mass="96600">MTLQALFGDDIRVITSAKSQDIIYDGIIFACISLFTFEIILAVLAKQNYWLSFFFWLDTLSTLSLIFDLQILNQIIFFDSASNAASLAKAGRSSRVGSRTGRIIRIIKLIRIVKLYKAASKNNQQSQNYKQKIEERKKKKKNFLQQRKNSIILLLKKKKSLQYLDNRMKLIQIYIFNFFQFFQNKNSTLSKESRVSIILSDLTTKRVIIIVLLLLFLMPLFSAEYFYELPMSMDLATQQIKMIIEEKTTIDQIKQQFQDIINQHQSLSTPIVYFRVPLSYIETYNDNIEGLRTEEKQGIGYILDVEKYKQNHPEQLEEINFLQKIENEDDLLIQGFLNTHSISVLNSYLSIGRTIFVCFVLTIGSILFSKDVNDLAIGPIERMRNKVIQITKNPIHWKEENLKNLFENDNQQYETFIIENAIVKIGFLLALGFGDAGAEIITKNISQTGDFEALVEGKKQCAIYGFCKIRNFMEITEALQEDVLIFVNNIADILHCMVDRYFGGANRNGGESFLVVWKIQNDKYSFGEENEKIVNFNDLTYINLLADFSLISFLKTIVKMHREPKILAFKNDRRILNQKVELGIGLHVGWSIEGPIGSYFKIDATYISQNVTMASRLEGVSQQYGVPLIISEQMHKILSSSMQEVTRNIDRITFKENQESFNIYTLDLDCGNLPESKQQDDTLTKYDKFLISQFKKQEIIDIMNSVLSGENIWDINIYIQILSKTEMVQIPKTRKTYCKKCNAHQVHKVSQYKKSKESTHSQGRRRYDMKQAGYGGQSKPIFRKKAKTTKKVALKFDCTKCKTKRVTPIKRCKTVVFLDAAQIKKQKVGKKDPNW</sequence>
<evidence type="ECO:0000256" key="7">
    <source>
        <dbReference type="ARBA" id="ARBA00023274"/>
    </source>
</evidence>
<accession>G0R0J7</accession>
<feature type="domain" description="Guanylate cyclase" evidence="12">
    <location>
        <begin position="463"/>
        <end position="618"/>
    </location>
</feature>
<evidence type="ECO:0000259" key="12">
    <source>
        <dbReference type="PROSITE" id="PS50125"/>
    </source>
</evidence>
<dbReference type="OrthoDB" id="2967263at2759"/>
<dbReference type="GO" id="GO:0003735">
    <property type="term" value="F:structural constituent of ribosome"/>
    <property type="evidence" value="ECO:0007669"/>
    <property type="project" value="InterPro"/>
</dbReference>
<dbReference type="GO" id="GO:1990904">
    <property type="term" value="C:ribonucleoprotein complex"/>
    <property type="evidence" value="ECO:0007669"/>
    <property type="project" value="UniProtKB-KW"/>
</dbReference>
<dbReference type="Gene3D" id="3.10.450.80">
    <property type="match status" value="1"/>
</dbReference>
<keyword evidence="4 8" id="KW-0689">Ribosomal protein</keyword>
<dbReference type="PANTHER" id="PTHR43336:SF3">
    <property type="entry name" value="GUANYLATE CYCLASE DOMAIN-CONTAINING PROTEIN"/>
    <property type="match status" value="1"/>
</dbReference>
<dbReference type="OMA" id="LTSICKP"/>
<keyword evidence="6 11" id="KW-0472">Membrane</keyword>
<keyword evidence="3 11" id="KW-0812">Transmembrane</keyword>
<comment type="similarity">
    <text evidence="2 8">Belongs to the eukaryotic ribosomal protein eL42 family.</text>
</comment>
<keyword evidence="5 11" id="KW-1133">Transmembrane helix</keyword>
<dbReference type="InterPro" id="IPR000552">
    <property type="entry name" value="Ribosomal_eL44"/>
</dbReference>
<feature type="region of interest" description="Disordered" evidence="10">
    <location>
        <begin position="752"/>
        <end position="775"/>
    </location>
</feature>
<evidence type="ECO:0000256" key="9">
    <source>
        <dbReference type="SAM" id="Coils"/>
    </source>
</evidence>
<dbReference type="AlphaFoldDB" id="G0R0J7"/>
<dbReference type="STRING" id="857967.G0R0J7"/>
<dbReference type="InterPro" id="IPR053708">
    <property type="entry name" value="Ribosomal_LSU_eL42"/>
</dbReference>
<evidence type="ECO:0000256" key="10">
    <source>
        <dbReference type="SAM" id="MobiDB-lite"/>
    </source>
</evidence>
<dbReference type="SUPFAM" id="SSF57829">
    <property type="entry name" value="Zn-binding ribosomal proteins"/>
    <property type="match status" value="1"/>
</dbReference>
<dbReference type="GO" id="GO:0009190">
    <property type="term" value="P:cyclic nucleotide biosynthetic process"/>
    <property type="evidence" value="ECO:0007669"/>
    <property type="project" value="InterPro"/>
</dbReference>
<dbReference type="Gene3D" id="3.30.70.1230">
    <property type="entry name" value="Nucleotide cyclase"/>
    <property type="match status" value="1"/>
</dbReference>
<evidence type="ECO:0000256" key="8">
    <source>
        <dbReference type="RuleBase" id="RU000666"/>
    </source>
</evidence>
<dbReference type="Proteomes" id="UP000008983">
    <property type="component" value="Unassembled WGS sequence"/>
</dbReference>
<dbReference type="SUPFAM" id="SSF55073">
    <property type="entry name" value="Nucleotide cyclase"/>
    <property type="match status" value="1"/>
</dbReference>
<comment type="subcellular location">
    <subcellularLocation>
        <location evidence="1">Membrane</location>
        <topology evidence="1">Multi-pass membrane protein</topology>
    </subcellularLocation>
</comment>
<dbReference type="eggNOG" id="KOG3464">
    <property type="taxonomic scope" value="Eukaryota"/>
</dbReference>
<feature type="compositionally biased region" description="Basic and acidic residues" evidence="10">
    <location>
        <begin position="754"/>
        <end position="769"/>
    </location>
</feature>
<evidence type="ECO:0000256" key="4">
    <source>
        <dbReference type="ARBA" id="ARBA00022980"/>
    </source>
</evidence>
<feature type="transmembrane region" description="Helical" evidence="11">
    <location>
        <begin position="22"/>
        <end position="43"/>
    </location>
</feature>
<organism evidence="13 14">
    <name type="scientific">Ichthyophthirius multifiliis</name>
    <name type="common">White spot disease agent</name>
    <name type="synonym">Ich</name>
    <dbReference type="NCBI Taxonomy" id="5932"/>
    <lineage>
        <taxon>Eukaryota</taxon>
        <taxon>Sar</taxon>
        <taxon>Alveolata</taxon>
        <taxon>Ciliophora</taxon>
        <taxon>Intramacronucleata</taxon>
        <taxon>Oligohymenophorea</taxon>
        <taxon>Hymenostomatida</taxon>
        <taxon>Ophryoglenina</taxon>
        <taxon>Ichthyophthirius</taxon>
    </lineage>
</organism>
<protein>
    <recommendedName>
        <fullName evidence="12">Guanylate cyclase domain-containing protein</fullName>
    </recommendedName>
</protein>
<dbReference type="InterPro" id="IPR011332">
    <property type="entry name" value="Ribosomal_zn-bd"/>
</dbReference>
<dbReference type="InterPro" id="IPR001054">
    <property type="entry name" value="A/G_cyclase"/>
</dbReference>
<dbReference type="Gene3D" id="1.20.120.350">
    <property type="entry name" value="Voltage-gated potassium channels. Chain C"/>
    <property type="match status" value="1"/>
</dbReference>
<proteinExistence type="inferred from homology"/>
<reference evidence="13 14" key="1">
    <citation type="submission" date="2011-07" db="EMBL/GenBank/DDBJ databases">
        <authorList>
            <person name="Coyne R."/>
            <person name="Brami D."/>
            <person name="Johnson J."/>
            <person name="Hostetler J."/>
            <person name="Hannick L."/>
            <person name="Clark T."/>
            <person name="Cassidy-Hanley D."/>
            <person name="Inman J."/>
        </authorList>
    </citation>
    <scope>NUCLEOTIDE SEQUENCE [LARGE SCALE GENOMIC DNA]</scope>
    <source>
        <strain evidence="13 14">G5</strain>
    </source>
</reference>
<evidence type="ECO:0000256" key="1">
    <source>
        <dbReference type="ARBA" id="ARBA00004141"/>
    </source>
</evidence>
<evidence type="ECO:0000256" key="6">
    <source>
        <dbReference type="ARBA" id="ARBA00023136"/>
    </source>
</evidence>
<gene>
    <name evidence="13" type="ORF">IMG5_165180</name>
</gene>
<dbReference type="InParanoid" id="G0R0J7"/>
<dbReference type="InterPro" id="IPR029787">
    <property type="entry name" value="Nucleotide_cyclase"/>
</dbReference>
<evidence type="ECO:0000313" key="14">
    <source>
        <dbReference type="Proteomes" id="UP000008983"/>
    </source>
</evidence>